<comment type="caution">
    <text evidence="1">The sequence shown here is derived from an EMBL/GenBank/DDBJ whole genome shotgun (WGS) entry which is preliminary data.</text>
</comment>
<evidence type="ECO:0000313" key="1">
    <source>
        <dbReference type="EMBL" id="KAK7881841.1"/>
    </source>
</evidence>
<name>A0AAW0MYZ3_9GOBI</name>
<proteinExistence type="predicted"/>
<organism evidence="1 2">
    <name type="scientific">Mugilogobius chulae</name>
    <name type="common">yellowstripe goby</name>
    <dbReference type="NCBI Taxonomy" id="88201"/>
    <lineage>
        <taxon>Eukaryota</taxon>
        <taxon>Metazoa</taxon>
        <taxon>Chordata</taxon>
        <taxon>Craniata</taxon>
        <taxon>Vertebrata</taxon>
        <taxon>Euteleostomi</taxon>
        <taxon>Actinopterygii</taxon>
        <taxon>Neopterygii</taxon>
        <taxon>Teleostei</taxon>
        <taxon>Neoteleostei</taxon>
        <taxon>Acanthomorphata</taxon>
        <taxon>Gobiaria</taxon>
        <taxon>Gobiiformes</taxon>
        <taxon>Gobioidei</taxon>
        <taxon>Gobiidae</taxon>
        <taxon>Gobionellinae</taxon>
        <taxon>Mugilogobius</taxon>
    </lineage>
</organism>
<evidence type="ECO:0000313" key="2">
    <source>
        <dbReference type="Proteomes" id="UP001460270"/>
    </source>
</evidence>
<protein>
    <submittedName>
        <fullName evidence="1">Uncharacterized protein</fullName>
    </submittedName>
</protein>
<dbReference type="Proteomes" id="UP001460270">
    <property type="component" value="Unassembled WGS sequence"/>
</dbReference>
<accession>A0AAW0MYZ3</accession>
<gene>
    <name evidence="1" type="ORF">WMY93_030250</name>
</gene>
<reference evidence="2" key="1">
    <citation type="submission" date="2024-04" db="EMBL/GenBank/DDBJ databases">
        <title>Salinicola lusitanus LLJ914,a marine bacterium isolated from the Okinawa Trough.</title>
        <authorList>
            <person name="Li J."/>
        </authorList>
    </citation>
    <scope>NUCLEOTIDE SEQUENCE [LARGE SCALE GENOMIC DNA]</scope>
</reference>
<keyword evidence="2" id="KW-1185">Reference proteome</keyword>
<dbReference type="AlphaFoldDB" id="A0AAW0MYZ3"/>
<sequence>MDLDIVVVMVVKEQNKSVKVDVAIPRNGDMRREREKLEKYQELIEKLEKVWKCQYLFARAPCEAWIQHTEHILQPHKGLPVLLTNEQRRGQRASLRASCRQRDRSH</sequence>
<dbReference type="EMBL" id="JBBPFD010000022">
    <property type="protein sequence ID" value="KAK7881841.1"/>
    <property type="molecule type" value="Genomic_DNA"/>
</dbReference>